<name>A0A8J2Q0A1_9BILA</name>
<feature type="domain" description="RING-type" evidence="4">
    <location>
        <begin position="55"/>
        <end position="95"/>
    </location>
</feature>
<dbReference type="Pfam" id="PF13639">
    <property type="entry name" value="zf-RING_2"/>
    <property type="match status" value="2"/>
</dbReference>
<dbReference type="GO" id="GO:0005634">
    <property type="term" value="C:nucleus"/>
    <property type="evidence" value="ECO:0007669"/>
    <property type="project" value="TreeGrafter"/>
</dbReference>
<gene>
    <name evidence="5" type="ORF">CJOHNSTONI_LOCUS5000</name>
</gene>
<comment type="caution">
    <text evidence="5">The sequence shown here is derived from an EMBL/GenBank/DDBJ whole genome shotgun (WGS) entry which is preliminary data.</text>
</comment>
<keyword evidence="6" id="KW-1185">Reference proteome</keyword>
<protein>
    <recommendedName>
        <fullName evidence="4">RING-type domain-containing protein</fullName>
    </recommendedName>
</protein>
<dbReference type="CDD" id="cd16448">
    <property type="entry name" value="RING-H2"/>
    <property type="match status" value="1"/>
</dbReference>
<reference evidence="5" key="1">
    <citation type="submission" date="2021-09" db="EMBL/GenBank/DDBJ databases">
        <authorList>
            <consortium name="Pathogen Informatics"/>
        </authorList>
    </citation>
    <scope>NUCLEOTIDE SEQUENCE</scope>
</reference>
<dbReference type="GO" id="GO:0061630">
    <property type="term" value="F:ubiquitin protein ligase activity"/>
    <property type="evidence" value="ECO:0007669"/>
    <property type="project" value="TreeGrafter"/>
</dbReference>
<dbReference type="SUPFAM" id="SSF57850">
    <property type="entry name" value="RING/U-box"/>
    <property type="match status" value="2"/>
</dbReference>
<dbReference type="InterPro" id="IPR013083">
    <property type="entry name" value="Znf_RING/FYVE/PHD"/>
</dbReference>
<dbReference type="PROSITE" id="PS50089">
    <property type="entry name" value="ZF_RING_2"/>
    <property type="match status" value="2"/>
</dbReference>
<evidence type="ECO:0000256" key="1">
    <source>
        <dbReference type="ARBA" id="ARBA00022771"/>
    </source>
</evidence>
<dbReference type="InterPro" id="IPR001841">
    <property type="entry name" value="Znf_RING"/>
</dbReference>
<accession>A0A8J2Q0A1</accession>
<dbReference type="AlphaFoldDB" id="A0A8J2Q0A1"/>
<dbReference type="InterPro" id="IPR052639">
    <property type="entry name" value="TRAIP_ubiq-protein_ligase"/>
</dbReference>
<dbReference type="Proteomes" id="UP000746747">
    <property type="component" value="Unassembled WGS sequence"/>
</dbReference>
<dbReference type="EMBL" id="CAKAEH010001339">
    <property type="protein sequence ID" value="CAG9534909.1"/>
    <property type="molecule type" value="Genomic_DNA"/>
</dbReference>
<dbReference type="OrthoDB" id="8062037at2759"/>
<evidence type="ECO:0000256" key="3">
    <source>
        <dbReference type="PROSITE-ProRule" id="PRU00175"/>
    </source>
</evidence>
<dbReference type="GO" id="GO:0016567">
    <property type="term" value="P:protein ubiquitination"/>
    <property type="evidence" value="ECO:0007669"/>
    <property type="project" value="TreeGrafter"/>
</dbReference>
<dbReference type="GO" id="GO:0008270">
    <property type="term" value="F:zinc ion binding"/>
    <property type="evidence" value="ECO:0007669"/>
    <property type="project" value="UniProtKB-KW"/>
</dbReference>
<dbReference type="Gene3D" id="3.30.40.10">
    <property type="entry name" value="Zinc/RING finger domain, C3HC4 (zinc finger)"/>
    <property type="match status" value="2"/>
</dbReference>
<proteinExistence type="predicted"/>
<organism evidence="5 6">
    <name type="scientific">Cercopithifilaria johnstoni</name>
    <dbReference type="NCBI Taxonomy" id="2874296"/>
    <lineage>
        <taxon>Eukaryota</taxon>
        <taxon>Metazoa</taxon>
        <taxon>Ecdysozoa</taxon>
        <taxon>Nematoda</taxon>
        <taxon>Chromadorea</taxon>
        <taxon>Rhabditida</taxon>
        <taxon>Spirurina</taxon>
        <taxon>Spiruromorpha</taxon>
        <taxon>Filarioidea</taxon>
        <taxon>Onchocercidae</taxon>
        <taxon>Cercopithifilaria</taxon>
    </lineage>
</organism>
<sequence>MHSRPQCTICFSPISFDKLWALFCGHTFHFRCAREWLKYANLQLLKNNKTTEIQCNVCLKQLDLKSVAALRCGHIFHLPCISRHVESNQKCRICHKKAEKNDIIPQLFFDFKQKGENNSQENPEEEFDDNDSEMMDRGYMIGRRPWCLSLREPNVCKFSRFYSNFT</sequence>
<evidence type="ECO:0000256" key="2">
    <source>
        <dbReference type="ARBA" id="ARBA00022833"/>
    </source>
</evidence>
<evidence type="ECO:0000259" key="4">
    <source>
        <dbReference type="PROSITE" id="PS50089"/>
    </source>
</evidence>
<keyword evidence="1 3" id="KW-0863">Zinc-finger</keyword>
<dbReference type="GO" id="GO:0031297">
    <property type="term" value="P:replication fork processing"/>
    <property type="evidence" value="ECO:0007669"/>
    <property type="project" value="TreeGrafter"/>
</dbReference>
<dbReference type="PANTHER" id="PTHR46569:SF1">
    <property type="entry name" value="E3 UBIQUITIN-PROTEIN LIGASE RFWD3-RELATED"/>
    <property type="match status" value="1"/>
</dbReference>
<evidence type="ECO:0000313" key="5">
    <source>
        <dbReference type="EMBL" id="CAG9534909.1"/>
    </source>
</evidence>
<dbReference type="PANTHER" id="PTHR46569">
    <property type="entry name" value="E3 UBIQUITIN-PROTEIN LIGASE TRAIP"/>
    <property type="match status" value="1"/>
</dbReference>
<keyword evidence="2" id="KW-0862">Zinc</keyword>
<dbReference type="GO" id="GO:0090734">
    <property type="term" value="C:site of DNA damage"/>
    <property type="evidence" value="ECO:0007669"/>
    <property type="project" value="TreeGrafter"/>
</dbReference>
<evidence type="ECO:0000313" key="6">
    <source>
        <dbReference type="Proteomes" id="UP000746747"/>
    </source>
</evidence>
<feature type="domain" description="RING-type" evidence="4">
    <location>
        <begin position="7"/>
        <end position="58"/>
    </location>
</feature>
<dbReference type="SMART" id="SM00184">
    <property type="entry name" value="RING"/>
    <property type="match status" value="2"/>
</dbReference>
<keyword evidence="1 3" id="KW-0479">Metal-binding</keyword>